<dbReference type="EMBL" id="SJPU01000002">
    <property type="protein sequence ID" value="TWU15469.1"/>
    <property type="molecule type" value="Genomic_DNA"/>
</dbReference>
<evidence type="ECO:0008006" key="3">
    <source>
        <dbReference type="Google" id="ProtNLM"/>
    </source>
</evidence>
<proteinExistence type="predicted"/>
<comment type="caution">
    <text evidence="1">The sequence shown here is derived from an EMBL/GenBank/DDBJ whole genome shotgun (WGS) entry which is preliminary data.</text>
</comment>
<reference evidence="1 2" key="1">
    <citation type="journal article" date="2020" name="Antonie Van Leeuwenhoek">
        <title>Rhodopirellula heiligendammensis sp. nov., Rhodopirellula pilleata sp. nov., and Rhodopirellula solitaria sp. nov. isolated from natural or artificial marine surfaces in Northern Germany and California, USA, and emended description of the genus Rhodopirellula.</title>
        <authorList>
            <person name="Kallscheuer N."/>
            <person name="Wiegand S."/>
            <person name="Jogler M."/>
            <person name="Boedeker C."/>
            <person name="Peeters S.H."/>
            <person name="Rast P."/>
            <person name="Heuer A."/>
            <person name="Jetten M.S.M."/>
            <person name="Rohde M."/>
            <person name="Jogler C."/>
        </authorList>
    </citation>
    <scope>NUCLEOTIDE SEQUENCE [LARGE SCALE GENOMIC DNA]</scope>
    <source>
        <strain evidence="1 2">Poly21</strain>
    </source>
</reference>
<protein>
    <recommendedName>
        <fullName evidence="3">DUF1570 domain-containing protein</fullName>
    </recommendedName>
</protein>
<name>A0A5C6BXR5_9BACT</name>
<sequence length="261" mass="29829">MARQWLGMLRETLGDSYLVTESHNFALLARNDARLYSRLLASCEHARRTILETLPNVARDEGYGKHVVLAFADAESYYDYVSDFYPEEGDFAPSGGIFLDQGYGHFAICLAYGSDHERVIAHELNHNLLRHLPLPLWLNEGITQVMEDLVVGSSYFITDHHMVRRHRAYWTREMIDAFWSGDSFFSPDEGQALSYHLAQVLFRNFMSDYPKQVSPVLNAAHYADAGDAAFRQFCGVSLGDRVRQFLGEGNWEPTRSYSEID</sequence>
<evidence type="ECO:0000313" key="1">
    <source>
        <dbReference type="EMBL" id="TWU15469.1"/>
    </source>
</evidence>
<keyword evidence="2" id="KW-1185">Reference proteome</keyword>
<dbReference type="Proteomes" id="UP000319908">
    <property type="component" value="Unassembled WGS sequence"/>
</dbReference>
<dbReference type="AlphaFoldDB" id="A0A5C6BXR5"/>
<organism evidence="1 2">
    <name type="scientific">Allorhodopirellula heiligendammensis</name>
    <dbReference type="NCBI Taxonomy" id="2714739"/>
    <lineage>
        <taxon>Bacteria</taxon>
        <taxon>Pseudomonadati</taxon>
        <taxon>Planctomycetota</taxon>
        <taxon>Planctomycetia</taxon>
        <taxon>Pirellulales</taxon>
        <taxon>Pirellulaceae</taxon>
        <taxon>Allorhodopirellula</taxon>
    </lineage>
</organism>
<gene>
    <name evidence="1" type="ORF">Poly21_26650</name>
</gene>
<evidence type="ECO:0000313" key="2">
    <source>
        <dbReference type="Proteomes" id="UP000319908"/>
    </source>
</evidence>
<accession>A0A5C6BXR5</accession>